<accession>A0A4R6JKW1</accession>
<dbReference type="OrthoDB" id="9793549at2"/>
<dbReference type="EMBL" id="SNWR01000001">
    <property type="protein sequence ID" value="TDO36953.1"/>
    <property type="molecule type" value="Genomic_DNA"/>
</dbReference>
<dbReference type="Pfam" id="PF00072">
    <property type="entry name" value="Response_reg"/>
    <property type="match status" value="1"/>
</dbReference>
<feature type="domain" description="Response regulatory" evidence="2">
    <location>
        <begin position="6"/>
        <end position="134"/>
    </location>
</feature>
<keyword evidence="4" id="KW-1185">Reference proteome</keyword>
<dbReference type="InterPro" id="IPR001789">
    <property type="entry name" value="Sig_transdc_resp-reg_receiver"/>
</dbReference>
<organism evidence="3 4">
    <name type="scientific">Paractinoplanes brasiliensis</name>
    <dbReference type="NCBI Taxonomy" id="52695"/>
    <lineage>
        <taxon>Bacteria</taxon>
        <taxon>Bacillati</taxon>
        <taxon>Actinomycetota</taxon>
        <taxon>Actinomycetes</taxon>
        <taxon>Micromonosporales</taxon>
        <taxon>Micromonosporaceae</taxon>
        <taxon>Paractinoplanes</taxon>
    </lineage>
</organism>
<proteinExistence type="predicted"/>
<dbReference type="PANTHER" id="PTHR44520">
    <property type="entry name" value="RESPONSE REGULATOR RCP1-RELATED"/>
    <property type="match status" value="1"/>
</dbReference>
<evidence type="ECO:0000313" key="3">
    <source>
        <dbReference type="EMBL" id="TDO36953.1"/>
    </source>
</evidence>
<dbReference type="Proteomes" id="UP000294901">
    <property type="component" value="Unassembled WGS sequence"/>
</dbReference>
<evidence type="ECO:0000256" key="1">
    <source>
        <dbReference type="PROSITE-ProRule" id="PRU00169"/>
    </source>
</evidence>
<protein>
    <submittedName>
        <fullName evidence="3">Two-component system response regulator</fullName>
    </submittedName>
</protein>
<comment type="caution">
    <text evidence="3">The sequence shown here is derived from an EMBL/GenBank/DDBJ whole genome shotgun (WGS) entry which is preliminary data.</text>
</comment>
<name>A0A4R6JKW1_9ACTN</name>
<gene>
    <name evidence="3" type="ORF">C8E87_0544</name>
</gene>
<dbReference type="SUPFAM" id="SSF52172">
    <property type="entry name" value="CheY-like"/>
    <property type="match status" value="1"/>
</dbReference>
<dbReference type="RefSeq" id="WP_133871641.1">
    <property type="nucleotide sequence ID" value="NZ_BOMD01000072.1"/>
</dbReference>
<dbReference type="PANTHER" id="PTHR44520:SF1">
    <property type="entry name" value="TWO-COMPONENT SYSTEM REGULATORY PROTEIN"/>
    <property type="match status" value="1"/>
</dbReference>
<dbReference type="SMART" id="SM00448">
    <property type="entry name" value="REC"/>
    <property type="match status" value="1"/>
</dbReference>
<keyword evidence="1" id="KW-0597">Phosphoprotein</keyword>
<evidence type="ECO:0000259" key="2">
    <source>
        <dbReference type="PROSITE" id="PS50110"/>
    </source>
</evidence>
<dbReference type="GO" id="GO:0000160">
    <property type="term" value="P:phosphorelay signal transduction system"/>
    <property type="evidence" value="ECO:0007669"/>
    <property type="project" value="InterPro"/>
</dbReference>
<sequence length="149" mass="16559">MTFGDRILLVDDSQDDVALTLRALRKNNITNAVDIATDGEQALQYLFGSDEAASRRTAALPALVLLDLNMPKINGLEVLRSIRADPRTKYLPVVILTTSTEERDIVNTYDLGANSFVRKPVAFDEFLEAVRLLGMYWLLVNRPAGQLHG</sequence>
<evidence type="ECO:0000313" key="4">
    <source>
        <dbReference type="Proteomes" id="UP000294901"/>
    </source>
</evidence>
<reference evidence="3 4" key="1">
    <citation type="submission" date="2019-03" db="EMBL/GenBank/DDBJ databases">
        <title>Sequencing the genomes of 1000 actinobacteria strains.</title>
        <authorList>
            <person name="Klenk H.-P."/>
        </authorList>
    </citation>
    <scope>NUCLEOTIDE SEQUENCE [LARGE SCALE GENOMIC DNA]</scope>
    <source>
        <strain evidence="3 4">DSM 43805</strain>
    </source>
</reference>
<dbReference type="PROSITE" id="PS50110">
    <property type="entry name" value="RESPONSE_REGULATORY"/>
    <property type="match status" value="1"/>
</dbReference>
<dbReference type="AlphaFoldDB" id="A0A4R6JKW1"/>
<dbReference type="InterPro" id="IPR052893">
    <property type="entry name" value="TCS_response_regulator"/>
</dbReference>
<feature type="modified residue" description="4-aspartylphosphate" evidence="1">
    <location>
        <position position="67"/>
    </location>
</feature>
<dbReference type="Gene3D" id="3.40.50.2300">
    <property type="match status" value="1"/>
</dbReference>
<dbReference type="InterPro" id="IPR011006">
    <property type="entry name" value="CheY-like_superfamily"/>
</dbReference>
<dbReference type="CDD" id="cd17557">
    <property type="entry name" value="REC_Rcp-like"/>
    <property type="match status" value="1"/>
</dbReference>